<dbReference type="STRING" id="1914305.BLW93_08520"/>
<protein>
    <submittedName>
        <fullName evidence="1">Uncharacterized protein</fullName>
    </submittedName>
</protein>
<keyword evidence="2" id="KW-1185">Reference proteome</keyword>
<gene>
    <name evidence="1" type="ORF">BLW93_08520</name>
</gene>
<evidence type="ECO:0000313" key="1">
    <source>
        <dbReference type="EMBL" id="OMH39832.1"/>
    </source>
</evidence>
<dbReference type="AlphaFoldDB" id="A0A1R1MJ46"/>
<dbReference type="Proteomes" id="UP000187408">
    <property type="component" value="Unassembled WGS sequence"/>
</dbReference>
<evidence type="ECO:0000313" key="2">
    <source>
        <dbReference type="Proteomes" id="UP000187408"/>
    </source>
</evidence>
<dbReference type="EMBL" id="MOEN01000054">
    <property type="protein sequence ID" value="OMH39832.1"/>
    <property type="molecule type" value="Genomic_DNA"/>
</dbReference>
<accession>A0A1R1MJ46</accession>
<proteinExistence type="predicted"/>
<comment type="caution">
    <text evidence="1">The sequence shown here is derived from an EMBL/GenBank/DDBJ whole genome shotgun (WGS) entry which is preliminary data.</text>
</comment>
<dbReference type="OrthoDB" id="9814572at2"/>
<sequence length="221" mass="25984">MPAEKYDTAVKSLIENSFDKSNFETFLRTVFVSADFTEKFEITALESYPEKFKETIKKAEILGTYEDNENNKILFLTVELGRESTLERARKTQRDFVARIIEEYDAEAAVVAFYVPGSDNWRLSFVRSVYHFDEKGKPVQELTSYRRYSFLLGKGEPFYTAYKQLSTLKENPNPDIDSIENSFSVEPVTKEFYEELKKVFEKMWKKIYGNNKYIFISTFHV</sequence>
<dbReference type="RefSeq" id="WP_076713657.1">
    <property type="nucleotide sequence ID" value="NZ_MOEN01000054.1"/>
</dbReference>
<name>A0A1R1MJ46_9BACT</name>
<organism evidence="1 2">
    <name type="scientific">Desulfurobacterium indicum</name>
    <dbReference type="NCBI Taxonomy" id="1914305"/>
    <lineage>
        <taxon>Bacteria</taxon>
        <taxon>Pseudomonadati</taxon>
        <taxon>Aquificota</taxon>
        <taxon>Aquificia</taxon>
        <taxon>Desulfurobacteriales</taxon>
        <taxon>Desulfurobacteriaceae</taxon>
        <taxon>Desulfurobacterium</taxon>
    </lineage>
</organism>
<reference evidence="1 2" key="1">
    <citation type="submission" date="2016-10" db="EMBL/GenBank/DDBJ databases">
        <title>Genome sequence of a sulfur-reducing bacterium Desulfurobacterium indicum K6013.</title>
        <authorList>
            <person name="Cao J."/>
            <person name="Shao Z."/>
            <person name="Alain K."/>
            <person name="Jebbar M."/>
        </authorList>
    </citation>
    <scope>NUCLEOTIDE SEQUENCE [LARGE SCALE GENOMIC DNA]</scope>
    <source>
        <strain evidence="1 2">K6013</strain>
    </source>
</reference>